<evidence type="ECO:0000313" key="1">
    <source>
        <dbReference type="EMBL" id="KAK3049602.1"/>
    </source>
</evidence>
<dbReference type="InterPro" id="IPR037653">
    <property type="entry name" value="Cbp6"/>
</dbReference>
<dbReference type="GO" id="GO:0061671">
    <property type="term" value="C:Cbp3p-Cbp6 complex"/>
    <property type="evidence" value="ECO:0007669"/>
    <property type="project" value="InterPro"/>
</dbReference>
<comment type="caution">
    <text evidence="1">The sequence shown here is derived from an EMBL/GenBank/DDBJ whole genome shotgun (WGS) entry which is preliminary data.</text>
</comment>
<proteinExistence type="predicted"/>
<protein>
    <submittedName>
        <fullName evidence="1">Uncharacterized protein</fullName>
    </submittedName>
</protein>
<accession>A0AAJ0D9H3</accession>
<dbReference type="GO" id="GO:0043022">
    <property type="term" value="F:ribosome binding"/>
    <property type="evidence" value="ECO:0007669"/>
    <property type="project" value="InterPro"/>
</dbReference>
<organism evidence="1 2">
    <name type="scientific">Extremus antarcticus</name>
    <dbReference type="NCBI Taxonomy" id="702011"/>
    <lineage>
        <taxon>Eukaryota</taxon>
        <taxon>Fungi</taxon>
        <taxon>Dikarya</taxon>
        <taxon>Ascomycota</taxon>
        <taxon>Pezizomycotina</taxon>
        <taxon>Dothideomycetes</taxon>
        <taxon>Dothideomycetidae</taxon>
        <taxon>Mycosphaerellales</taxon>
        <taxon>Extremaceae</taxon>
        <taxon>Extremus</taxon>
    </lineage>
</organism>
<gene>
    <name evidence="1" type="ORF">LTR09_009023</name>
</gene>
<dbReference type="AlphaFoldDB" id="A0AAJ0D9H3"/>
<dbReference type="EMBL" id="JAWDJX010000038">
    <property type="protein sequence ID" value="KAK3049602.1"/>
    <property type="molecule type" value="Genomic_DNA"/>
</dbReference>
<reference evidence="1" key="1">
    <citation type="submission" date="2023-04" db="EMBL/GenBank/DDBJ databases">
        <title>Black Yeasts Isolated from many extreme environments.</title>
        <authorList>
            <person name="Coleine C."/>
            <person name="Stajich J.E."/>
            <person name="Selbmann L."/>
        </authorList>
    </citation>
    <scope>NUCLEOTIDE SEQUENCE</scope>
    <source>
        <strain evidence="1">CCFEE 5312</strain>
    </source>
</reference>
<keyword evidence="2" id="KW-1185">Reference proteome</keyword>
<name>A0AAJ0D9H3_9PEZI</name>
<dbReference type="PANTHER" id="PTHR28250">
    <property type="entry name" value="CYTOCHROME B PRE-MRNA-PROCESSING PROTEIN 6"/>
    <property type="match status" value="1"/>
</dbReference>
<dbReference type="PANTHER" id="PTHR28250:SF1">
    <property type="entry name" value="CYTOCHROME B PRE-MRNA-PROCESSING PROTEIN 6"/>
    <property type="match status" value="1"/>
</dbReference>
<evidence type="ECO:0000313" key="2">
    <source>
        <dbReference type="Proteomes" id="UP001271007"/>
    </source>
</evidence>
<dbReference type="Proteomes" id="UP001271007">
    <property type="component" value="Unassembled WGS sequence"/>
</dbReference>
<dbReference type="Pfam" id="PF20180">
    <property type="entry name" value="UQCC2_CBP6"/>
    <property type="match status" value="1"/>
</dbReference>
<dbReference type="GO" id="GO:0034551">
    <property type="term" value="P:mitochondrial respiratory chain complex III assembly"/>
    <property type="evidence" value="ECO:0007669"/>
    <property type="project" value="TreeGrafter"/>
</dbReference>
<sequence length="112" mass="13322">MSRQQISNHYTRLLRLWPVDRLRPAERQFQRLLEHRIQHSPASGIDESKEVNAAYLLLDNTASRQFPLSERLMKPQSDPQHYEALAREIEEVPDRTFWGRLKKRLGGMVRMK</sequence>